<accession>A0ABQ4X048</accession>
<feature type="compositionally biased region" description="Gly residues" evidence="1">
    <location>
        <begin position="335"/>
        <end position="347"/>
    </location>
</feature>
<evidence type="ECO:0000313" key="3">
    <source>
        <dbReference type="Proteomes" id="UP001151760"/>
    </source>
</evidence>
<reference evidence="2" key="2">
    <citation type="submission" date="2022-01" db="EMBL/GenBank/DDBJ databases">
        <authorList>
            <person name="Yamashiro T."/>
            <person name="Shiraishi A."/>
            <person name="Satake H."/>
            <person name="Nakayama K."/>
        </authorList>
    </citation>
    <scope>NUCLEOTIDE SEQUENCE</scope>
</reference>
<feature type="compositionally biased region" description="Basic and acidic residues" evidence="1">
    <location>
        <begin position="376"/>
        <end position="403"/>
    </location>
</feature>
<organism evidence="2 3">
    <name type="scientific">Tanacetum coccineum</name>
    <dbReference type="NCBI Taxonomy" id="301880"/>
    <lineage>
        <taxon>Eukaryota</taxon>
        <taxon>Viridiplantae</taxon>
        <taxon>Streptophyta</taxon>
        <taxon>Embryophyta</taxon>
        <taxon>Tracheophyta</taxon>
        <taxon>Spermatophyta</taxon>
        <taxon>Magnoliopsida</taxon>
        <taxon>eudicotyledons</taxon>
        <taxon>Gunneridae</taxon>
        <taxon>Pentapetalae</taxon>
        <taxon>asterids</taxon>
        <taxon>campanulids</taxon>
        <taxon>Asterales</taxon>
        <taxon>Asteraceae</taxon>
        <taxon>Asteroideae</taxon>
        <taxon>Anthemideae</taxon>
        <taxon>Anthemidinae</taxon>
        <taxon>Tanacetum</taxon>
    </lineage>
</organism>
<sequence length="403" mass="44680">MQFKGTPIRIDHNGYDALDIKDQGETMAVDKGYESSVAYCSSDDEDLSYVDFHTEVNDNAVIKTITTNDQFLNKLGSNSEASRCDGYNTIKKAKKELVGDKEQKQGKNKRFKVNKVTTKSRAKTGECTSKSPQTLMKAITSGKGCFESPKWTKAKIASERVKPVYGLRLYASWMSSENSFQIKSLKPEHILDDEETSSGNNYFRRINMCVKGVKDGWLAGCRKVIRLDGCFLKHTCRGELLVSMGMDANNQMYPIAWAVMKVETLITGLEKNRVKAQFENNSQVSRVGRRMTYTNCQEKGHKKSSCQKELVPKPPKVNKTLVPKPPNYGTYASARGGGRGSRGGRCGIVGRDETSESSATMGEGNDSAGQRGRVGGRAERGKGRVREAEEGAREAREWVKTKG</sequence>
<dbReference type="PANTHER" id="PTHR31973">
    <property type="entry name" value="POLYPROTEIN, PUTATIVE-RELATED"/>
    <property type="match status" value="1"/>
</dbReference>
<keyword evidence="3" id="KW-1185">Reference proteome</keyword>
<dbReference type="Proteomes" id="UP001151760">
    <property type="component" value="Unassembled WGS sequence"/>
</dbReference>
<dbReference type="EMBL" id="BQNB010009068">
    <property type="protein sequence ID" value="GJS58291.1"/>
    <property type="molecule type" value="Genomic_DNA"/>
</dbReference>
<reference evidence="2" key="1">
    <citation type="journal article" date="2022" name="Int. J. Mol. Sci.">
        <title>Draft Genome of Tanacetum Coccineum: Genomic Comparison of Closely Related Tanacetum-Family Plants.</title>
        <authorList>
            <person name="Yamashiro T."/>
            <person name="Shiraishi A."/>
            <person name="Nakayama K."/>
            <person name="Satake H."/>
        </authorList>
    </citation>
    <scope>NUCLEOTIDE SEQUENCE</scope>
</reference>
<dbReference type="PANTHER" id="PTHR31973:SF187">
    <property type="entry name" value="MUTATOR TRANSPOSASE MUDRA PROTEIN"/>
    <property type="match status" value="1"/>
</dbReference>
<evidence type="ECO:0000256" key="1">
    <source>
        <dbReference type="SAM" id="MobiDB-lite"/>
    </source>
</evidence>
<gene>
    <name evidence="2" type="ORF">Tco_0653075</name>
</gene>
<name>A0ABQ4X048_9ASTR</name>
<feature type="region of interest" description="Disordered" evidence="1">
    <location>
        <begin position="304"/>
        <end position="403"/>
    </location>
</feature>
<proteinExistence type="predicted"/>
<protein>
    <submittedName>
        <fullName evidence="2">Uncharacterized protein</fullName>
    </submittedName>
</protein>
<comment type="caution">
    <text evidence="2">The sequence shown here is derived from an EMBL/GenBank/DDBJ whole genome shotgun (WGS) entry which is preliminary data.</text>
</comment>
<evidence type="ECO:0000313" key="2">
    <source>
        <dbReference type="EMBL" id="GJS58291.1"/>
    </source>
</evidence>